<dbReference type="EMBL" id="PVOB01000373">
    <property type="protein sequence ID" value="PRO89120.1"/>
    <property type="molecule type" value="Genomic_DNA"/>
</dbReference>
<protein>
    <recommendedName>
        <fullName evidence="7">Major facilitator superfamily (MFS) profile domain-containing protein</fullName>
    </recommendedName>
</protein>
<dbReference type="InterPro" id="IPR020846">
    <property type="entry name" value="MFS_dom"/>
</dbReference>
<evidence type="ECO:0000259" key="7">
    <source>
        <dbReference type="PROSITE" id="PS50850"/>
    </source>
</evidence>
<feature type="transmembrane region" description="Helical" evidence="6">
    <location>
        <begin position="220"/>
        <end position="237"/>
    </location>
</feature>
<dbReference type="InterPro" id="IPR011701">
    <property type="entry name" value="MFS"/>
</dbReference>
<dbReference type="PANTHER" id="PTHR42718">
    <property type="entry name" value="MAJOR FACILITATOR SUPERFAMILY MULTIDRUG TRANSPORTER MFSC"/>
    <property type="match status" value="1"/>
</dbReference>
<feature type="transmembrane region" description="Helical" evidence="6">
    <location>
        <begin position="166"/>
        <end position="185"/>
    </location>
</feature>
<dbReference type="RefSeq" id="WP_105962010.1">
    <property type="nucleotide sequence ID" value="NZ_OZ061357.1"/>
</dbReference>
<feature type="transmembrane region" description="Helical" evidence="6">
    <location>
        <begin position="45"/>
        <end position="63"/>
    </location>
</feature>
<evidence type="ECO:0000256" key="1">
    <source>
        <dbReference type="ARBA" id="ARBA00004651"/>
    </source>
</evidence>
<evidence type="ECO:0000256" key="3">
    <source>
        <dbReference type="ARBA" id="ARBA00022692"/>
    </source>
</evidence>
<gene>
    <name evidence="8" type="ORF">C6Y08_17690</name>
</gene>
<dbReference type="PANTHER" id="PTHR42718:SF9">
    <property type="entry name" value="MAJOR FACILITATOR SUPERFAMILY MULTIDRUG TRANSPORTER MFSC"/>
    <property type="match status" value="1"/>
</dbReference>
<feature type="transmembrane region" description="Helical" evidence="6">
    <location>
        <begin position="9"/>
        <end position="33"/>
    </location>
</feature>
<keyword evidence="2" id="KW-0813">Transport</keyword>
<proteinExistence type="predicted"/>
<dbReference type="PRINTS" id="PR01036">
    <property type="entry name" value="TCRTETB"/>
</dbReference>
<feature type="transmembrane region" description="Helical" evidence="6">
    <location>
        <begin position="75"/>
        <end position="95"/>
    </location>
</feature>
<evidence type="ECO:0000256" key="6">
    <source>
        <dbReference type="SAM" id="Phobius"/>
    </source>
</evidence>
<feature type="transmembrane region" description="Helical" evidence="6">
    <location>
        <begin position="101"/>
        <end position="123"/>
    </location>
</feature>
<name>A0ABX5CWL5_LACPE</name>
<sequence>MEKNRNKQIILATVLISYFLIILSNSVIFTGIVDIQHELSLSTKTLSWVSNSYSLTFGGLLLLSGRLSDIFPKKIVFSVGIIIFGITSLLVGIANTGTLLILARAVQGIGASIIAPTSLALLLDTFDGMERTKAIALYGATAGIGSSVGLVLGGLFASLWTWRIGFLINFPLAAVLLVIVFKYVTSKTSKQAISIDYWGSILSILAVASLLYAMTADNNQIIFLIIGVILLAVFVILESRIVKLS</sequence>
<evidence type="ECO:0000256" key="2">
    <source>
        <dbReference type="ARBA" id="ARBA00022448"/>
    </source>
</evidence>
<feature type="domain" description="Major facilitator superfamily (MFS) profile" evidence="7">
    <location>
        <begin position="10"/>
        <end position="245"/>
    </location>
</feature>
<feature type="transmembrane region" description="Helical" evidence="6">
    <location>
        <begin position="135"/>
        <end position="160"/>
    </location>
</feature>
<dbReference type="PROSITE" id="PS50850">
    <property type="entry name" value="MFS"/>
    <property type="match status" value="1"/>
</dbReference>
<dbReference type="Pfam" id="PF07690">
    <property type="entry name" value="MFS_1"/>
    <property type="match status" value="1"/>
</dbReference>
<keyword evidence="3 6" id="KW-0812">Transmembrane</keyword>
<dbReference type="SUPFAM" id="SSF103473">
    <property type="entry name" value="MFS general substrate transporter"/>
    <property type="match status" value="1"/>
</dbReference>
<evidence type="ECO:0000313" key="9">
    <source>
        <dbReference type="Proteomes" id="UP000238378"/>
    </source>
</evidence>
<evidence type="ECO:0000313" key="8">
    <source>
        <dbReference type="EMBL" id="PRO89120.1"/>
    </source>
</evidence>
<organism evidence="8 9">
    <name type="scientific">Lactiplantibacillus pentosus</name>
    <name type="common">Lactobacillus pentosus</name>
    <dbReference type="NCBI Taxonomy" id="1589"/>
    <lineage>
        <taxon>Bacteria</taxon>
        <taxon>Bacillati</taxon>
        <taxon>Bacillota</taxon>
        <taxon>Bacilli</taxon>
        <taxon>Lactobacillales</taxon>
        <taxon>Lactobacillaceae</taxon>
        <taxon>Lactiplantibacillus</taxon>
    </lineage>
</organism>
<dbReference type="Gene3D" id="1.20.1720.10">
    <property type="entry name" value="Multidrug resistance protein D"/>
    <property type="match status" value="1"/>
</dbReference>
<keyword evidence="9" id="KW-1185">Reference proteome</keyword>
<accession>A0ABX5CWL5</accession>
<comment type="subcellular location">
    <subcellularLocation>
        <location evidence="1">Cell membrane</location>
        <topology evidence="1">Multi-pass membrane protein</topology>
    </subcellularLocation>
</comment>
<feature type="transmembrane region" description="Helical" evidence="6">
    <location>
        <begin position="197"/>
        <end position="214"/>
    </location>
</feature>
<evidence type="ECO:0000256" key="4">
    <source>
        <dbReference type="ARBA" id="ARBA00022989"/>
    </source>
</evidence>
<keyword evidence="4 6" id="KW-1133">Transmembrane helix</keyword>
<dbReference type="Proteomes" id="UP000238378">
    <property type="component" value="Unassembled WGS sequence"/>
</dbReference>
<reference evidence="8 9" key="1">
    <citation type="submission" date="2018-03" db="EMBL/GenBank/DDBJ databases">
        <title>Draft Genome Sequences of six Lactobacillus pentosus Strains Isolated from Brines of Traditionally Fermented Spanish-Style Green Table Olives.</title>
        <authorList>
            <person name="Calero-Delgado B."/>
            <person name="Martin-Platero A.M."/>
            <person name="Perez-Pulido A.J."/>
            <person name="Benitez-Cabello A."/>
            <person name="Casimiro-Soriguer C.S."/>
            <person name="Martinez-Bueno M."/>
            <person name="Arroyo-Lopez F.N."/>
            <person name="Rodriguez-Gomez F."/>
            <person name="Bautista-Gallego J."/>
            <person name="Garrido-Fernandez A."/>
            <person name="Jimenez-Diaz R."/>
        </authorList>
    </citation>
    <scope>NUCLEOTIDE SEQUENCE [LARGE SCALE GENOMIC DNA]</scope>
    <source>
        <strain evidence="8 9">IG2</strain>
    </source>
</reference>
<keyword evidence="5 6" id="KW-0472">Membrane</keyword>
<dbReference type="InterPro" id="IPR036259">
    <property type="entry name" value="MFS_trans_sf"/>
</dbReference>
<evidence type="ECO:0000256" key="5">
    <source>
        <dbReference type="ARBA" id="ARBA00023136"/>
    </source>
</evidence>
<comment type="caution">
    <text evidence="8">The sequence shown here is derived from an EMBL/GenBank/DDBJ whole genome shotgun (WGS) entry which is preliminary data.</text>
</comment>